<evidence type="ECO:0000256" key="3">
    <source>
        <dbReference type="SAM" id="MobiDB-lite"/>
    </source>
</evidence>
<dbReference type="RefSeq" id="WP_115867193.1">
    <property type="nucleotide sequence ID" value="NZ_QREG01000004.1"/>
</dbReference>
<keyword evidence="2" id="KW-0175">Coiled coil</keyword>
<dbReference type="NCBIfam" id="TIGR01760">
    <property type="entry name" value="tape_meas_TP901"/>
    <property type="match status" value="2"/>
</dbReference>
<evidence type="ECO:0000313" key="6">
    <source>
        <dbReference type="Proteomes" id="UP000256779"/>
    </source>
</evidence>
<gene>
    <name evidence="5" type="ORF">C7460_104125</name>
</gene>
<keyword evidence="1" id="KW-1188">Viral release from host cell</keyword>
<dbReference type="OrthoDB" id="840436at2"/>
<dbReference type="AlphaFoldDB" id="A0A3D9L500"/>
<evidence type="ECO:0000256" key="1">
    <source>
        <dbReference type="ARBA" id="ARBA00022612"/>
    </source>
</evidence>
<feature type="coiled-coil region" evidence="2">
    <location>
        <begin position="47"/>
        <end position="113"/>
    </location>
</feature>
<dbReference type="EMBL" id="QREG01000004">
    <property type="protein sequence ID" value="REE01105.1"/>
    <property type="molecule type" value="Genomic_DNA"/>
</dbReference>
<evidence type="ECO:0000313" key="5">
    <source>
        <dbReference type="EMBL" id="REE01105.1"/>
    </source>
</evidence>
<protein>
    <submittedName>
        <fullName evidence="5">TP901 family phage tail tape measure protein</fullName>
    </submittedName>
</protein>
<feature type="compositionally biased region" description="Polar residues" evidence="3">
    <location>
        <begin position="599"/>
        <end position="614"/>
    </location>
</feature>
<proteinExistence type="predicted"/>
<dbReference type="PANTHER" id="PTHR37813">
    <property type="entry name" value="FELS-2 PROPHAGE PROTEIN"/>
    <property type="match status" value="1"/>
</dbReference>
<feature type="domain" description="Phage tail tape measure protein" evidence="4">
    <location>
        <begin position="193"/>
        <end position="362"/>
    </location>
</feature>
<dbReference type="Proteomes" id="UP000256779">
    <property type="component" value="Unassembled WGS sequence"/>
</dbReference>
<dbReference type="Pfam" id="PF10145">
    <property type="entry name" value="PhageMin_Tail"/>
    <property type="match status" value="1"/>
</dbReference>
<dbReference type="PANTHER" id="PTHR37813:SF1">
    <property type="entry name" value="FELS-2 PROPHAGE PROTEIN"/>
    <property type="match status" value="1"/>
</dbReference>
<accession>A0A3D9L500</accession>
<organism evidence="5 6">
    <name type="scientific">Marinoscillum furvescens DSM 4134</name>
    <dbReference type="NCBI Taxonomy" id="1122208"/>
    <lineage>
        <taxon>Bacteria</taxon>
        <taxon>Pseudomonadati</taxon>
        <taxon>Bacteroidota</taxon>
        <taxon>Cytophagia</taxon>
        <taxon>Cytophagales</taxon>
        <taxon>Reichenbachiellaceae</taxon>
        <taxon>Marinoscillum</taxon>
    </lineage>
</organism>
<name>A0A3D9L500_MARFU</name>
<evidence type="ECO:0000256" key="2">
    <source>
        <dbReference type="SAM" id="Coils"/>
    </source>
</evidence>
<dbReference type="InterPro" id="IPR010090">
    <property type="entry name" value="Phage_tape_meas"/>
</dbReference>
<sequence length="959" mass="104393">MANFQDTAKTTVIVDGKQGINELGKLEMEANEYKKALEGMRKGTSAYVNTSKKLTDTKKRITELRQELGTAGMTMRQLRNHARDLQRQVDTTVDRSTKEYKKLKSELIQVNKVIRHQRMEVRGLTGVWHNLGRSFKQSLSLFGPSALITTGIYTLISGIRSFVTTFKNFQEINSELAGILRVATKETVALQAQQLRLGKTTEFTARQVAQAQIELARLGQEEQNIIKMTPGILAAATAMKVSLAEAAELVAGQLNAFNLQAEESTRVADVLSKSTQISAFNFERLKTALAIVSPAAKASNVSLEQTLAILSAAIDANVDASSAGTALRNIFIDIADKGLSLNDALAKIKNSQDKLTTANELFGKRGAVVSAIIAENTDKILANTAALNDAKGTAQEFADKQLDNLTGDIKLLNSAWEGLLLTVEKGDGVIAGALRGTVQMATEAVTAITNLDLVFSTMFDSFDRLSDNEILKLMDAGMQTDSGKSVLSFFKKLEDIPMDKIIANTEKYKKVVVDALVSEGETLEQSSRIFDVWYASKEKGYEIAIKSQESYDHALNKGIDSFDKFQEKYGENFKHIKFGQEKLIEIEKLYQKAIEDRQNAQSGQTSPRGPQQASDPAEEDLDWSWIDDGEELLDVMVDDWDNLWLQLKHGKGEFYESLNEQTLEFEEAFTDSFDAMMDKDLEATLSFLENLKIKDEAIKKQKKENLRDFQSLGASAGEIFGALASLQSDATEHGIRSAARLANAQVVASNVAVLAEQASALATAIKAGTVAGATAGPAAPLAIPAAIAAIVGTVMSAFASIRANSMQADAQIEQLGSQKKETASPRSYYHGNLDAPETYTGMRDAYGPLVGSAAGGMYHPQEGLIPAYIRHDPESINAEAILAAKAAGYSLDRSAQGGSMSHNISLDVQKLDAAVDKLGAFINVLIQKGIPSYFTPREHERANDYQAKKTNTRDRGALS</sequence>
<feature type="region of interest" description="Disordered" evidence="3">
    <location>
        <begin position="597"/>
        <end position="618"/>
    </location>
</feature>
<evidence type="ECO:0000259" key="4">
    <source>
        <dbReference type="Pfam" id="PF10145"/>
    </source>
</evidence>
<keyword evidence="6" id="KW-1185">Reference proteome</keyword>
<comment type="caution">
    <text evidence="5">The sequence shown here is derived from an EMBL/GenBank/DDBJ whole genome shotgun (WGS) entry which is preliminary data.</text>
</comment>
<reference evidence="5 6" key="1">
    <citation type="submission" date="2018-07" db="EMBL/GenBank/DDBJ databases">
        <title>Genomic Encyclopedia of Type Strains, Phase IV (KMG-IV): sequencing the most valuable type-strain genomes for metagenomic binning, comparative biology and taxonomic classification.</title>
        <authorList>
            <person name="Goeker M."/>
        </authorList>
    </citation>
    <scope>NUCLEOTIDE SEQUENCE [LARGE SCALE GENOMIC DNA]</scope>
    <source>
        <strain evidence="5 6">DSM 4134</strain>
    </source>
</reference>